<name>A0A182QWQ8_9DIPT</name>
<proteinExistence type="predicted"/>
<dbReference type="EMBL" id="AXCN02000999">
    <property type="status" value="NOT_ANNOTATED_CDS"/>
    <property type="molecule type" value="Genomic_DNA"/>
</dbReference>
<protein>
    <submittedName>
        <fullName evidence="1">Uncharacterized protein</fullName>
    </submittedName>
</protein>
<keyword evidence="2" id="KW-1185">Reference proteome</keyword>
<dbReference type="Gene3D" id="2.10.25.10">
    <property type="entry name" value="Laminin"/>
    <property type="match status" value="1"/>
</dbReference>
<dbReference type="EnsemblMetazoa" id="AFAF018403-RA">
    <property type="protein sequence ID" value="AFAF018403-PA"/>
    <property type="gene ID" value="AFAF018403"/>
</dbReference>
<dbReference type="SUPFAM" id="SSF57196">
    <property type="entry name" value="EGF/Laminin"/>
    <property type="match status" value="1"/>
</dbReference>
<accession>A0A182QWQ8</accession>
<organism evidence="1 2">
    <name type="scientific">Anopheles farauti</name>
    <dbReference type="NCBI Taxonomy" id="69004"/>
    <lineage>
        <taxon>Eukaryota</taxon>
        <taxon>Metazoa</taxon>
        <taxon>Ecdysozoa</taxon>
        <taxon>Arthropoda</taxon>
        <taxon>Hexapoda</taxon>
        <taxon>Insecta</taxon>
        <taxon>Pterygota</taxon>
        <taxon>Neoptera</taxon>
        <taxon>Endopterygota</taxon>
        <taxon>Diptera</taxon>
        <taxon>Nematocera</taxon>
        <taxon>Culicoidea</taxon>
        <taxon>Culicidae</taxon>
        <taxon>Anophelinae</taxon>
        <taxon>Anopheles</taxon>
    </lineage>
</organism>
<evidence type="ECO:0000313" key="2">
    <source>
        <dbReference type="Proteomes" id="UP000075886"/>
    </source>
</evidence>
<reference evidence="2" key="1">
    <citation type="submission" date="2014-01" db="EMBL/GenBank/DDBJ databases">
        <title>The Genome Sequence of Anopheles farauti FAR1 (V2).</title>
        <authorList>
            <consortium name="The Broad Institute Genomics Platform"/>
            <person name="Neafsey D.E."/>
            <person name="Besansky N."/>
            <person name="Howell P."/>
            <person name="Walton C."/>
            <person name="Young S.K."/>
            <person name="Zeng Q."/>
            <person name="Gargeya S."/>
            <person name="Fitzgerald M."/>
            <person name="Haas B."/>
            <person name="Abouelleil A."/>
            <person name="Allen A.W."/>
            <person name="Alvarado L."/>
            <person name="Arachchi H.M."/>
            <person name="Berlin A.M."/>
            <person name="Chapman S.B."/>
            <person name="Gainer-Dewar J."/>
            <person name="Goldberg J."/>
            <person name="Griggs A."/>
            <person name="Gujja S."/>
            <person name="Hansen M."/>
            <person name="Howarth C."/>
            <person name="Imamovic A."/>
            <person name="Ireland A."/>
            <person name="Larimer J."/>
            <person name="McCowan C."/>
            <person name="Murphy C."/>
            <person name="Pearson M."/>
            <person name="Poon T.W."/>
            <person name="Priest M."/>
            <person name="Roberts A."/>
            <person name="Saif S."/>
            <person name="Shea T."/>
            <person name="Sisk P."/>
            <person name="Sykes S."/>
            <person name="Wortman J."/>
            <person name="Nusbaum C."/>
            <person name="Birren B."/>
        </authorList>
    </citation>
    <scope>NUCLEOTIDE SEQUENCE [LARGE SCALE GENOMIC DNA]</scope>
    <source>
        <strain evidence="2">FAR1</strain>
    </source>
</reference>
<dbReference type="Proteomes" id="UP000075886">
    <property type="component" value="Unassembled WGS sequence"/>
</dbReference>
<evidence type="ECO:0000313" key="1">
    <source>
        <dbReference type="EnsemblMetazoa" id="AFAF018403-PA"/>
    </source>
</evidence>
<reference evidence="1" key="2">
    <citation type="submission" date="2020-05" db="UniProtKB">
        <authorList>
            <consortium name="EnsemblMetazoa"/>
        </authorList>
    </citation>
    <scope>IDENTIFICATION</scope>
    <source>
        <strain evidence="1">FAR1</strain>
    </source>
</reference>
<dbReference type="VEuPathDB" id="VectorBase:AFAF018403"/>
<dbReference type="AlphaFoldDB" id="A0A182QWQ8"/>
<dbReference type="STRING" id="69004.A0A182QWQ8"/>
<sequence>MVNHSTFVWRLFDAPDDEQFPQPKCAATLHFGPPPGAGRCGHGSPCEQLCYELHDGMYECDCSEGFELNKNGYSCQVAACVKPSELGMFREGLVWFFSVRTPSSLRIGFLVWRNQYAKGIRIRGAANSTGVELRLRIAVTSRNTRCTTLVSLSSFFELYGQLGHRCEHPIGVTSASPASRSSCPMWAAKCHLVGLTAIVSDKVVDLPEGRTIDRRNH</sequence>